<dbReference type="PANTHER" id="PTHR47485">
    <property type="entry name" value="THYLAKOID LUMENAL 17.4 KDA PROTEIN, CHLOROPLASTIC"/>
    <property type="match status" value="1"/>
</dbReference>
<evidence type="ECO:0000256" key="1">
    <source>
        <dbReference type="ARBA" id="ARBA00022737"/>
    </source>
</evidence>
<accession>A0ABD5QQD7</accession>
<dbReference type="RefSeq" id="WP_122106631.1">
    <property type="nucleotide sequence ID" value="NZ_JBHSKV010000009.1"/>
</dbReference>
<gene>
    <name evidence="2" type="ORF">ACFPJA_07120</name>
</gene>
<dbReference type="PANTHER" id="PTHR47485:SF1">
    <property type="entry name" value="THYLAKOID LUMENAL 17.4 KDA PROTEIN, CHLOROPLASTIC"/>
    <property type="match status" value="1"/>
</dbReference>
<evidence type="ECO:0000313" key="2">
    <source>
        <dbReference type="EMBL" id="MFC5134490.1"/>
    </source>
</evidence>
<dbReference type="AlphaFoldDB" id="A0ABD5QQD7"/>
<dbReference type="Pfam" id="PF00805">
    <property type="entry name" value="Pentapeptide"/>
    <property type="match status" value="3"/>
</dbReference>
<protein>
    <submittedName>
        <fullName evidence="2">Pentapeptide repeat-containing protein</fullName>
    </submittedName>
</protein>
<dbReference type="InterPro" id="IPR001646">
    <property type="entry name" value="5peptide_repeat"/>
</dbReference>
<reference evidence="2 3" key="1">
    <citation type="journal article" date="2019" name="Int. J. Syst. Evol. Microbiol.">
        <title>The Global Catalogue of Microorganisms (GCM) 10K type strain sequencing project: providing services to taxonomists for standard genome sequencing and annotation.</title>
        <authorList>
            <consortium name="The Broad Institute Genomics Platform"/>
            <consortium name="The Broad Institute Genome Sequencing Center for Infectious Disease"/>
            <person name="Wu L."/>
            <person name="Ma J."/>
        </authorList>
    </citation>
    <scope>NUCLEOTIDE SEQUENCE [LARGE SCALE GENOMIC DNA]</scope>
    <source>
        <strain evidence="2 3">CGMCC 1.16026</strain>
    </source>
</reference>
<proteinExistence type="predicted"/>
<dbReference type="SUPFAM" id="SSF141571">
    <property type="entry name" value="Pentapeptide repeat-like"/>
    <property type="match status" value="1"/>
</dbReference>
<name>A0ABD5QQD7_9EURY</name>
<dbReference type="Gene3D" id="2.160.20.80">
    <property type="entry name" value="E3 ubiquitin-protein ligase SopA"/>
    <property type="match status" value="2"/>
</dbReference>
<sequence length="508" mass="56499">MPGCTFNPNSEDIPNGYSNSCPLSAWGGSSQNYCILHAESESKPHTEINQAIDLQREAIQAQPVVNANLTGIDDGSDLDFSGAQLPGADFSNSSLRSVNFEGALLKKAKFVGSDLDSANFTEGAQLTGADFTESNCIRTKFSGSTLRYARFTDSTIIGAKMSYVRGMRAGFRDAEIVDTDLFQSELKKVDFAGAEIRECRFQASNLDGAKFPGARLNDTSLVDTKLTKTQLANATLDERNDYGERLLLEYQADREAEPERLVEHFNLPRVGELGFGVNSERPLGENKSIRAASDTAPDSPFEEVYERENWWRQRRVLALSRFPRRLWAQIRRASSILPYIPSQSKSAQHTLLTEAENTYSELKSAYRGTAWSSLARRFNIREKEARKKKVSPLRAWFRDALLYRTMRHGESPGQVLKVGLILWILSTVLFLHFGIRTNTGTVIQLSLSGDPDVGLLIRSLLFTLRRIFTFSNGGLELTQGELWATTLSVIGALLEAVLVFTLGRRAVA</sequence>
<organism evidence="2 3">
    <name type="scientific">Halorubrum glutamatedens</name>
    <dbReference type="NCBI Taxonomy" id="2707018"/>
    <lineage>
        <taxon>Archaea</taxon>
        <taxon>Methanobacteriati</taxon>
        <taxon>Methanobacteriota</taxon>
        <taxon>Stenosarchaea group</taxon>
        <taxon>Halobacteria</taxon>
        <taxon>Halobacteriales</taxon>
        <taxon>Haloferacaceae</taxon>
        <taxon>Halorubrum</taxon>
    </lineage>
</organism>
<evidence type="ECO:0000313" key="3">
    <source>
        <dbReference type="Proteomes" id="UP001596145"/>
    </source>
</evidence>
<dbReference type="Proteomes" id="UP001596145">
    <property type="component" value="Unassembled WGS sequence"/>
</dbReference>
<comment type="caution">
    <text evidence="2">The sequence shown here is derived from an EMBL/GenBank/DDBJ whole genome shotgun (WGS) entry which is preliminary data.</text>
</comment>
<keyword evidence="3" id="KW-1185">Reference proteome</keyword>
<keyword evidence="1" id="KW-0677">Repeat</keyword>
<dbReference type="EMBL" id="JBHSKV010000009">
    <property type="protein sequence ID" value="MFC5134490.1"/>
    <property type="molecule type" value="Genomic_DNA"/>
</dbReference>